<evidence type="ECO:0000256" key="3">
    <source>
        <dbReference type="ARBA" id="ARBA00023163"/>
    </source>
</evidence>
<dbReference type="PANTHER" id="PTHR31442:SF32">
    <property type="entry name" value="TWO-COMPONENT RESPONSE REGULATOR ORR21-LIKE"/>
    <property type="match status" value="1"/>
</dbReference>
<dbReference type="GO" id="GO:0003700">
    <property type="term" value="F:DNA-binding transcription factor activity"/>
    <property type="evidence" value="ECO:0000318"/>
    <property type="project" value="GO_Central"/>
</dbReference>
<evidence type="ECO:0000256" key="2">
    <source>
        <dbReference type="ARBA" id="ARBA00023015"/>
    </source>
</evidence>
<dbReference type="GO" id="GO:0005634">
    <property type="term" value="C:nucleus"/>
    <property type="evidence" value="ECO:0000318"/>
    <property type="project" value="GO_Central"/>
</dbReference>
<reference evidence="9" key="1">
    <citation type="journal article" date="2011" name="Nature">
        <title>Genome sequence and analysis of the tuber crop potato.</title>
        <authorList>
            <consortium name="The Potato Genome Sequencing Consortium"/>
        </authorList>
    </citation>
    <scope>NUCLEOTIDE SEQUENCE [LARGE SCALE GENOMIC DNA]</scope>
    <source>
        <strain evidence="9">cv. DM1-3 516 R44</strain>
    </source>
</reference>
<dbReference type="InterPro" id="IPR006447">
    <property type="entry name" value="Myb_dom_plants"/>
</dbReference>
<name>M1DAF5_SOLTU</name>
<dbReference type="Gene3D" id="1.10.10.60">
    <property type="entry name" value="Homeodomain-like"/>
    <property type="match status" value="1"/>
</dbReference>
<dbReference type="InParanoid" id="M1DAF5"/>
<dbReference type="SUPFAM" id="SSF52172">
    <property type="entry name" value="CheY-like"/>
    <property type="match status" value="1"/>
</dbReference>
<keyword evidence="4" id="KW-0539">Nucleus</keyword>
<dbReference type="Proteomes" id="UP000011115">
    <property type="component" value="Unassembled WGS sequence"/>
</dbReference>
<proteinExistence type="predicted"/>
<dbReference type="InterPro" id="IPR009057">
    <property type="entry name" value="Homeodomain-like_sf"/>
</dbReference>
<evidence type="ECO:0000256" key="5">
    <source>
        <dbReference type="PROSITE-ProRule" id="PRU00169"/>
    </source>
</evidence>
<dbReference type="Gene3D" id="3.40.50.2300">
    <property type="match status" value="1"/>
</dbReference>
<protein>
    <submittedName>
        <fullName evidence="8">Type-b response regulator</fullName>
    </submittedName>
</protein>
<keyword evidence="3" id="KW-0804">Transcription</keyword>
<dbReference type="InterPro" id="IPR001789">
    <property type="entry name" value="Sig_transdc_resp-reg_receiver"/>
</dbReference>
<dbReference type="AlphaFoldDB" id="M1DAF5"/>
<dbReference type="GO" id="GO:0000160">
    <property type="term" value="P:phosphorelay signal transduction system"/>
    <property type="evidence" value="ECO:0007669"/>
    <property type="project" value="InterPro"/>
</dbReference>
<keyword evidence="9" id="KW-1185">Reference proteome</keyword>
<dbReference type="OMA" id="EQTISIH"/>
<sequence length="527" mass="59791">MFIIDFQNAWIYPVTTVDRIPVAMSILSQGKEKVDVVIVNVHSPDSLSFKLLKQADALDIVTLFVCDEHDELFAKKAFDNGTYLYMEKSLDENIMKYLWQFVLRKKIQRDKVREGLDPKGDHMKYVYNIGNENIVGNKGHVGEKIRSINNEEQTISIHETERGTYKLRSKRCRKGKKVIDNGERQSTCIDKTLKRNDYIEWTVDLREKFKEATERLGDGRCLPKKILEIMNVPGLTRMQVANYLQRCRINQRRPLEEQTYIQQGSSSGSQQRIETNSHKIFGRIHDLQTNVPNQIHGDPEFSPVNTNNIYASSTEQQLCHPQLHVQQHHLSPFLSGQNNDGGRLQQQHDLLLGSQGPIIESTNNNFYMASNSGDNHDYNLNREAQNDYSSGLNQVYVTTNSTSAMMTDMNGGNAIINGSGVANTNFQQYIGEQNKFVPSNVVATSNTSANDISDLNEWENCDAYLNFHNMDDLYQDIGASSSILPNEHGSEYDQVYSFDQVLGGAPVVRQKVLVGAPVMRQKPVSEV</sequence>
<dbReference type="NCBIfam" id="TIGR01557">
    <property type="entry name" value="myb_SHAQKYF"/>
    <property type="match status" value="1"/>
</dbReference>
<comment type="subcellular location">
    <subcellularLocation>
        <location evidence="1">Nucleus</location>
    </subcellularLocation>
</comment>
<reference evidence="8" key="2">
    <citation type="submission" date="2015-06" db="UniProtKB">
        <authorList>
            <consortium name="EnsemblPlants"/>
        </authorList>
    </citation>
    <scope>IDENTIFICATION</scope>
    <source>
        <strain evidence="8">DM1-3 516 R44</strain>
    </source>
</reference>
<dbReference type="SMR" id="M1DAF5"/>
<dbReference type="PaxDb" id="4113-PGSC0003DMT400085861"/>
<feature type="domain" description="HTH myb-type" evidence="7">
    <location>
        <begin position="201"/>
        <end position="252"/>
    </location>
</feature>
<feature type="domain" description="Response regulatory" evidence="6">
    <location>
        <begin position="1"/>
        <end position="103"/>
    </location>
</feature>
<evidence type="ECO:0000313" key="8">
    <source>
        <dbReference type="EnsemblPlants" id="PGSC0003DMT400085861"/>
    </source>
</evidence>
<accession>M1DAF5</accession>
<dbReference type="HOGENOM" id="CLU_040735_0_0_1"/>
<dbReference type="InterPro" id="IPR044841">
    <property type="entry name" value="LUX/BOA-like"/>
</dbReference>
<evidence type="ECO:0000256" key="4">
    <source>
        <dbReference type="ARBA" id="ARBA00023242"/>
    </source>
</evidence>
<evidence type="ECO:0000259" key="6">
    <source>
        <dbReference type="PROSITE" id="PS50110"/>
    </source>
</evidence>
<evidence type="ECO:0000256" key="1">
    <source>
        <dbReference type="ARBA" id="ARBA00004123"/>
    </source>
</evidence>
<comment type="caution">
    <text evidence="5">Lacks conserved residue(s) required for the propagation of feature annotation.</text>
</comment>
<dbReference type="PANTHER" id="PTHR31442">
    <property type="entry name" value="HOMEODOMAIN-LIKE SUPERFAMILY PROTEIN-RELATED"/>
    <property type="match status" value="1"/>
</dbReference>
<dbReference type="InterPro" id="IPR011006">
    <property type="entry name" value="CheY-like_superfamily"/>
</dbReference>
<dbReference type="GO" id="GO:0003677">
    <property type="term" value="F:DNA binding"/>
    <property type="evidence" value="ECO:0007669"/>
    <property type="project" value="InterPro"/>
</dbReference>
<gene>
    <name evidence="8" type="primary">LOC107062340</name>
</gene>
<dbReference type="InterPro" id="IPR017930">
    <property type="entry name" value="Myb_dom"/>
</dbReference>
<dbReference type="EnsemblPlants" id="PGSC0003DMT400085861">
    <property type="protein sequence ID" value="PGSC0003DMT400085861"/>
    <property type="gene ID" value="PGSC0003DMG400035432"/>
</dbReference>
<dbReference type="SUPFAM" id="SSF46689">
    <property type="entry name" value="Homeodomain-like"/>
    <property type="match status" value="1"/>
</dbReference>
<organism evidence="8 9">
    <name type="scientific">Solanum tuberosum</name>
    <name type="common">Potato</name>
    <dbReference type="NCBI Taxonomy" id="4113"/>
    <lineage>
        <taxon>Eukaryota</taxon>
        <taxon>Viridiplantae</taxon>
        <taxon>Streptophyta</taxon>
        <taxon>Embryophyta</taxon>
        <taxon>Tracheophyta</taxon>
        <taxon>Spermatophyta</taxon>
        <taxon>Magnoliopsida</taxon>
        <taxon>eudicotyledons</taxon>
        <taxon>Gunneridae</taxon>
        <taxon>Pentapetalae</taxon>
        <taxon>asterids</taxon>
        <taxon>lamiids</taxon>
        <taxon>Solanales</taxon>
        <taxon>Solanaceae</taxon>
        <taxon>Solanoideae</taxon>
        <taxon>Solaneae</taxon>
        <taxon>Solanum</taxon>
    </lineage>
</organism>
<dbReference type="FunCoup" id="M1DAF5">
    <property type="interactions" value="218"/>
</dbReference>
<evidence type="ECO:0000313" key="9">
    <source>
        <dbReference type="Proteomes" id="UP000011115"/>
    </source>
</evidence>
<keyword evidence="2" id="KW-0805">Transcription regulation</keyword>
<dbReference type="PROSITE" id="PS51294">
    <property type="entry name" value="HTH_MYB"/>
    <property type="match status" value="1"/>
</dbReference>
<evidence type="ECO:0000259" key="7">
    <source>
        <dbReference type="PROSITE" id="PS51294"/>
    </source>
</evidence>
<dbReference type="Gramene" id="PGSC0003DMT400085861">
    <property type="protein sequence ID" value="PGSC0003DMT400085861"/>
    <property type="gene ID" value="PGSC0003DMG400035432"/>
</dbReference>
<dbReference type="PROSITE" id="PS50110">
    <property type="entry name" value="RESPONSE_REGULATORY"/>
    <property type="match status" value="1"/>
</dbReference>
<dbReference type="eggNOG" id="KOG1601">
    <property type="taxonomic scope" value="Eukaryota"/>
</dbReference>